<dbReference type="PANTHER" id="PTHR11893:SF20">
    <property type="entry name" value="INNEXIN-3"/>
    <property type="match status" value="1"/>
</dbReference>
<dbReference type="GO" id="GO:0005921">
    <property type="term" value="C:gap junction"/>
    <property type="evidence" value="ECO:0007669"/>
    <property type="project" value="UniProtKB-SubCell"/>
</dbReference>
<protein>
    <recommendedName>
        <fullName evidence="12">Innexin</fullName>
    </recommendedName>
</protein>
<keyword evidence="11 12" id="KW-0407">Ion channel</keyword>
<gene>
    <name evidence="12" type="primary">inx</name>
    <name evidence="14" type="ORF">niasHT_023090</name>
</gene>
<keyword evidence="10 12" id="KW-0472">Membrane</keyword>
<dbReference type="PROSITE" id="PS51013">
    <property type="entry name" value="PANNEXIN"/>
    <property type="match status" value="1"/>
</dbReference>
<keyword evidence="4" id="KW-1003">Cell membrane</keyword>
<evidence type="ECO:0000256" key="3">
    <source>
        <dbReference type="ARBA" id="ARBA00022448"/>
    </source>
</evidence>
<dbReference type="AlphaFoldDB" id="A0ABD2KF57"/>
<evidence type="ECO:0000256" key="1">
    <source>
        <dbReference type="ARBA" id="ARBA00004610"/>
    </source>
</evidence>
<evidence type="ECO:0000256" key="11">
    <source>
        <dbReference type="ARBA" id="ARBA00023303"/>
    </source>
</evidence>
<keyword evidence="9 12" id="KW-0406">Ion transport</keyword>
<feature type="compositionally biased region" description="Gly residues" evidence="13">
    <location>
        <begin position="651"/>
        <end position="663"/>
    </location>
</feature>
<feature type="region of interest" description="Disordered" evidence="13">
    <location>
        <begin position="504"/>
        <end position="663"/>
    </location>
</feature>
<evidence type="ECO:0000256" key="8">
    <source>
        <dbReference type="ARBA" id="ARBA00022989"/>
    </source>
</evidence>
<dbReference type="GO" id="GO:0005886">
    <property type="term" value="C:plasma membrane"/>
    <property type="evidence" value="ECO:0007669"/>
    <property type="project" value="UniProtKB-SubCell"/>
</dbReference>
<comment type="caution">
    <text evidence="14">The sequence shown here is derived from an EMBL/GenBank/DDBJ whole genome shotgun (WGS) entry which is preliminary data.</text>
</comment>
<feature type="transmembrane region" description="Helical" evidence="12">
    <location>
        <begin position="400"/>
        <end position="431"/>
    </location>
</feature>
<evidence type="ECO:0000256" key="9">
    <source>
        <dbReference type="ARBA" id="ARBA00023065"/>
    </source>
</evidence>
<dbReference type="EMBL" id="JBICBT010000775">
    <property type="protein sequence ID" value="KAL3101570.1"/>
    <property type="molecule type" value="Genomic_DNA"/>
</dbReference>
<organism evidence="14 15">
    <name type="scientific">Heterodera trifolii</name>
    <dbReference type="NCBI Taxonomy" id="157864"/>
    <lineage>
        <taxon>Eukaryota</taxon>
        <taxon>Metazoa</taxon>
        <taxon>Ecdysozoa</taxon>
        <taxon>Nematoda</taxon>
        <taxon>Chromadorea</taxon>
        <taxon>Rhabditida</taxon>
        <taxon>Tylenchina</taxon>
        <taxon>Tylenchomorpha</taxon>
        <taxon>Tylenchoidea</taxon>
        <taxon>Heteroderidae</taxon>
        <taxon>Heteroderinae</taxon>
        <taxon>Heterodera</taxon>
    </lineage>
</organism>
<sequence length="705" mass="79773">MNDEWASGTTSWGDDSNNDNSGAFGNGGFNGTSTAKKGGATNGFGRGQFTSKNNKSGGFGKSNPTSSFSSNNNNTNSRPSGGVSWATPLNKVKTYDQGDWSKNLNKMINVHHLPFFGQNQAFMGKTLWDWIKKPRARFSDSIDRLNCHFVPMVLLFFVAMISANIFGFGGMEPMRCLRSPELNEEEREYALDYCTSKNQYYVAPEEGIPWANPERRARQLGYYHWVPIMLFLQAMLFYLPNWLWNHLNQQSGIEFTKFIEEATKLKGMPLAPIEERQEQINQLREKLSEAVLNRDPYRRIVGCRFGQSMGAYVSLLYVCIKILYLGNVATQFFALNSFIGRDYQLWGFEVLKALLNGQNWQDSPIFPRLTLCDVPIRRLGDTPRYTLQCHLRINTYNEKIYLFIWWGFGLVALLTAINFLYYLFVLLLFPWTHESSVRHLLKQDKYREIVYSNKHRERRLIRRFAEHALRKDGILLFWFIEGHAGPIVARELMGELFETYKTDMHEEDDEQPSEVSVVNKKGKGSFSSQSTGSLDDDTYGGIAQRFGNGISPSAPPKFLPEASSFSSSQERELLDTDGNSTEQTGLYSSTPKQKLLPNDNNNDINPHHYHQQQHHNNNIGGRNNNGRYPPHAGRPGEKTIGDRRRRNAGDIGPGNGSGGGGGFLSSVFRRLGNAVLGHSSSSSSSHRSHPYASASFYGRTPIKQV</sequence>
<evidence type="ECO:0000256" key="2">
    <source>
        <dbReference type="ARBA" id="ARBA00004651"/>
    </source>
</evidence>
<comment type="subcellular location">
    <subcellularLocation>
        <location evidence="1">Cell junction</location>
        <location evidence="1">Gap junction</location>
    </subcellularLocation>
    <subcellularLocation>
        <location evidence="2 12">Cell membrane</location>
        <topology evidence="2 12">Multi-pass membrane protein</topology>
    </subcellularLocation>
</comment>
<evidence type="ECO:0000256" key="6">
    <source>
        <dbReference type="ARBA" id="ARBA00022868"/>
    </source>
</evidence>
<feature type="region of interest" description="Disordered" evidence="13">
    <location>
        <begin position="676"/>
        <end position="705"/>
    </location>
</feature>
<reference evidence="14 15" key="1">
    <citation type="submission" date="2024-10" db="EMBL/GenBank/DDBJ databases">
        <authorList>
            <person name="Kim D."/>
        </authorList>
    </citation>
    <scope>NUCLEOTIDE SEQUENCE [LARGE SCALE GENOMIC DNA]</scope>
    <source>
        <strain evidence="14">BH-2024</strain>
    </source>
</reference>
<evidence type="ECO:0000256" key="4">
    <source>
        <dbReference type="ARBA" id="ARBA00022475"/>
    </source>
</evidence>
<feature type="transmembrane region" description="Helical" evidence="12">
    <location>
        <begin position="149"/>
        <end position="169"/>
    </location>
</feature>
<keyword evidence="15" id="KW-1185">Reference proteome</keyword>
<feature type="compositionally biased region" description="Low complexity" evidence="13">
    <location>
        <begin position="13"/>
        <end position="23"/>
    </location>
</feature>
<name>A0ABD2KF57_9BILA</name>
<evidence type="ECO:0000313" key="15">
    <source>
        <dbReference type="Proteomes" id="UP001620626"/>
    </source>
</evidence>
<proteinExistence type="inferred from homology"/>
<feature type="transmembrane region" description="Helical" evidence="12">
    <location>
        <begin position="315"/>
        <end position="335"/>
    </location>
</feature>
<evidence type="ECO:0000256" key="12">
    <source>
        <dbReference type="RuleBase" id="RU010713"/>
    </source>
</evidence>
<comment type="similarity">
    <text evidence="12">Belongs to the pannexin family.</text>
</comment>
<comment type="function">
    <text evidence="12">Structural component of the gap junctions.</text>
</comment>
<dbReference type="InterPro" id="IPR000990">
    <property type="entry name" value="Innexin"/>
</dbReference>
<evidence type="ECO:0000256" key="7">
    <source>
        <dbReference type="ARBA" id="ARBA00022949"/>
    </source>
</evidence>
<dbReference type="Pfam" id="PF00876">
    <property type="entry name" value="Innexin"/>
    <property type="match status" value="1"/>
</dbReference>
<keyword evidence="6" id="KW-0303">Gap junction</keyword>
<keyword evidence="7" id="KW-0965">Cell junction</keyword>
<feature type="compositionally biased region" description="Low complexity" evidence="13">
    <location>
        <begin position="678"/>
        <end position="695"/>
    </location>
</feature>
<feature type="compositionally biased region" description="Polar residues" evidence="13">
    <location>
        <begin position="577"/>
        <end position="592"/>
    </location>
</feature>
<feature type="compositionally biased region" description="Low complexity" evidence="13">
    <location>
        <begin position="595"/>
        <end position="604"/>
    </location>
</feature>
<dbReference type="Proteomes" id="UP001620626">
    <property type="component" value="Unassembled WGS sequence"/>
</dbReference>
<dbReference type="PRINTS" id="PR01262">
    <property type="entry name" value="INNEXIN"/>
</dbReference>
<evidence type="ECO:0000256" key="5">
    <source>
        <dbReference type="ARBA" id="ARBA00022692"/>
    </source>
</evidence>
<feature type="region of interest" description="Disordered" evidence="13">
    <location>
        <begin position="1"/>
        <end position="87"/>
    </location>
</feature>
<keyword evidence="3 12" id="KW-0813">Transport</keyword>
<feature type="compositionally biased region" description="Low complexity" evidence="13">
    <location>
        <begin position="614"/>
        <end position="631"/>
    </location>
</feature>
<feature type="compositionally biased region" description="Low complexity" evidence="13">
    <location>
        <begin position="62"/>
        <end position="80"/>
    </location>
</feature>
<keyword evidence="5 12" id="KW-0812">Transmembrane</keyword>
<evidence type="ECO:0000256" key="13">
    <source>
        <dbReference type="SAM" id="MobiDB-lite"/>
    </source>
</evidence>
<dbReference type="PANTHER" id="PTHR11893">
    <property type="entry name" value="INNEXIN"/>
    <property type="match status" value="1"/>
</dbReference>
<evidence type="ECO:0000313" key="14">
    <source>
        <dbReference type="EMBL" id="KAL3101570.1"/>
    </source>
</evidence>
<evidence type="ECO:0000256" key="10">
    <source>
        <dbReference type="ARBA" id="ARBA00023136"/>
    </source>
</evidence>
<keyword evidence="8 12" id="KW-1133">Transmembrane helix</keyword>
<dbReference type="GO" id="GO:0034220">
    <property type="term" value="P:monoatomic ion transmembrane transport"/>
    <property type="evidence" value="ECO:0007669"/>
    <property type="project" value="UniProtKB-KW"/>
</dbReference>
<accession>A0ABD2KF57</accession>
<feature type="transmembrane region" description="Helical" evidence="12">
    <location>
        <begin position="222"/>
        <end position="239"/>
    </location>
</feature>